<dbReference type="Proteomes" id="UP000596337">
    <property type="component" value="Chromosome 2"/>
</dbReference>
<evidence type="ECO:0000313" key="2">
    <source>
        <dbReference type="EMBL" id="QRG85165.1"/>
    </source>
</evidence>
<reference evidence="2 3" key="1">
    <citation type="submission" date="2021-01" db="EMBL/GenBank/DDBJ databases">
        <title>Characterization of a novel blaVMB-2- harboring plasmid in Vibrio diabolicus.</title>
        <authorList>
            <person name="Liu M."/>
        </authorList>
    </citation>
    <scope>NUCLEOTIDE SEQUENCE [LARGE SCALE GENOMIC DNA]</scope>
    <source>
        <strain evidence="2 3">SLV18</strain>
    </source>
</reference>
<protein>
    <submittedName>
        <fullName evidence="2">Uncharacterized protein</fullName>
    </submittedName>
</protein>
<organism evidence="2 3">
    <name type="scientific">Vibrio diabolicus</name>
    <dbReference type="NCBI Taxonomy" id="50719"/>
    <lineage>
        <taxon>Bacteria</taxon>
        <taxon>Pseudomonadati</taxon>
        <taxon>Pseudomonadota</taxon>
        <taxon>Gammaproteobacteria</taxon>
        <taxon>Vibrionales</taxon>
        <taxon>Vibrionaceae</taxon>
        <taxon>Vibrio</taxon>
        <taxon>Vibrio diabolicus subgroup</taxon>
    </lineage>
</organism>
<keyword evidence="1" id="KW-0732">Signal</keyword>
<evidence type="ECO:0000256" key="1">
    <source>
        <dbReference type="SAM" id="SignalP"/>
    </source>
</evidence>
<name>A0AA92LXL2_9VIBR</name>
<dbReference type="RefSeq" id="WP_006741155.1">
    <property type="nucleotide sequence ID" value="NZ_CANLMF010000007.1"/>
</dbReference>
<proteinExistence type="predicted"/>
<dbReference type="GeneID" id="45029253"/>
<feature type="chain" id="PRO_5041720999" evidence="1">
    <location>
        <begin position="26"/>
        <end position="159"/>
    </location>
</feature>
<evidence type="ECO:0000313" key="3">
    <source>
        <dbReference type="Proteomes" id="UP000596337"/>
    </source>
</evidence>
<dbReference type="EMBL" id="CP069197">
    <property type="protein sequence ID" value="QRG85165.1"/>
    <property type="molecule type" value="Genomic_DNA"/>
</dbReference>
<dbReference type="AlphaFoldDB" id="A0AA92LXL2"/>
<feature type="signal peptide" evidence="1">
    <location>
        <begin position="1"/>
        <end position="25"/>
    </location>
</feature>
<gene>
    <name evidence="2" type="ORF">JOS67_23860</name>
</gene>
<sequence length="159" mass="18175">MSQICLKKLLFMLLAMVLLPAHVFAAQIDQKAHLPYFSKLQPFVASIAFANTSIDFSEVSEETTQSPISESHARLDTLALFNTQRWVSHLREGLDDEHVDVIGDLNTPFYADAGYAYSLMDINWRQNQYTFYHFTSDHRISGWKETNAMYVALNSQFSA</sequence>
<accession>A0AA92LXL2</accession>